<protein>
    <submittedName>
        <fullName evidence="1">Conserved hypothetical signal peptide protein</fullName>
    </submittedName>
</protein>
<dbReference type="Proteomes" id="UP000278062">
    <property type="component" value="Unassembled WGS sequence"/>
</dbReference>
<accession>A0A3M3RQG8</accession>
<proteinExistence type="predicted"/>
<comment type="caution">
    <text evidence="1">The sequence shown here is derived from an EMBL/GenBank/DDBJ whole genome shotgun (WGS) entry which is preliminary data.</text>
</comment>
<dbReference type="Pfam" id="PF13557">
    <property type="entry name" value="Phenol_MetA_deg"/>
    <property type="match status" value="1"/>
</dbReference>
<name>A0A3M3RQG8_9PSED</name>
<sequence length="326" mass="35719">MHVSLRGNNCISLIKINKGGAVSKYINNDYLVVASSLLLLCSPAQATEAGAVHYPIGANTIMNAVLPMPGNTALYLYVQNYHSNRLNDTKGNSIDKNFSLDVQAVAPRFLHTWEQKLGPFFMTTVVVTPMINIDVNLFGRHEKNAGFGDPSIAPIYLYYVSPGSDFFAYTGVDFYVPVGEYDEDSIANPGLNYWSASPSVNFTWLPSPRVDISATLYAEFNAKNKATGYRSGNTATLDFGMSYRPFLSVPQVRVALQGSAFKQFTDDEQDGSDLPGGNRGQVFSFGPQVSYDLGGGAAILLKYQQEFKAENRPEGNKVWMQAVVPL</sequence>
<organism evidence="1 2">
    <name type="scientific">Pseudomonas syringae pv. apii</name>
    <dbReference type="NCBI Taxonomy" id="81036"/>
    <lineage>
        <taxon>Bacteria</taxon>
        <taxon>Pseudomonadati</taxon>
        <taxon>Pseudomonadota</taxon>
        <taxon>Gammaproteobacteria</taxon>
        <taxon>Pseudomonadales</taxon>
        <taxon>Pseudomonadaceae</taxon>
        <taxon>Pseudomonas</taxon>
    </lineage>
</organism>
<evidence type="ECO:0000313" key="1">
    <source>
        <dbReference type="EMBL" id="RMN98688.1"/>
    </source>
</evidence>
<gene>
    <name evidence="1" type="ORF">ALQ49_03389</name>
</gene>
<dbReference type="InterPro" id="IPR025737">
    <property type="entry name" value="FApF"/>
</dbReference>
<dbReference type="AlphaFoldDB" id="A0A3M3RQG8"/>
<reference evidence="1 2" key="1">
    <citation type="submission" date="2018-08" db="EMBL/GenBank/DDBJ databases">
        <title>Recombination of ecologically and evolutionarily significant loci maintains genetic cohesion in the Pseudomonas syringae species complex.</title>
        <authorList>
            <person name="Dillon M."/>
            <person name="Thakur S."/>
            <person name="Almeida R.N.D."/>
            <person name="Weir B.S."/>
            <person name="Guttman D.S."/>
        </authorList>
    </citation>
    <scope>NUCLEOTIDE SEQUENCE [LARGE SCALE GENOMIC DNA]</scope>
    <source>
        <strain evidence="1 2">1089_5</strain>
    </source>
</reference>
<dbReference type="EMBL" id="RBPL01000051">
    <property type="protein sequence ID" value="RMN98688.1"/>
    <property type="molecule type" value="Genomic_DNA"/>
</dbReference>
<evidence type="ECO:0000313" key="2">
    <source>
        <dbReference type="Proteomes" id="UP000278062"/>
    </source>
</evidence>